<reference evidence="3" key="1">
    <citation type="submission" date="2021-10" db="EMBL/GenBank/DDBJ databases">
        <title>Tropical sea cucumber genome reveals ecological adaptation and Cuvierian tubules defense mechanism.</title>
        <authorList>
            <person name="Chen T."/>
        </authorList>
    </citation>
    <scope>NUCLEOTIDE SEQUENCE</scope>
    <source>
        <strain evidence="3">Nanhai2018</strain>
        <tissue evidence="3">Muscle</tissue>
    </source>
</reference>
<keyword evidence="1" id="KW-1133">Transmembrane helix</keyword>
<evidence type="ECO:0008006" key="5">
    <source>
        <dbReference type="Google" id="ProtNLM"/>
    </source>
</evidence>
<keyword evidence="1" id="KW-0812">Transmembrane</keyword>
<name>A0A9Q1BZF1_HOLLE</name>
<keyword evidence="4" id="KW-1185">Reference proteome</keyword>
<protein>
    <recommendedName>
        <fullName evidence="5">MARVEL domain-containing protein</fullName>
    </recommendedName>
</protein>
<keyword evidence="2" id="KW-0732">Signal</keyword>
<dbReference type="EMBL" id="JAIZAY010000010">
    <property type="protein sequence ID" value="KAJ8035379.1"/>
    <property type="molecule type" value="Genomic_DNA"/>
</dbReference>
<comment type="caution">
    <text evidence="3">The sequence shown here is derived from an EMBL/GenBank/DDBJ whole genome shotgun (WGS) entry which is preliminary data.</text>
</comment>
<evidence type="ECO:0000256" key="2">
    <source>
        <dbReference type="SAM" id="SignalP"/>
    </source>
</evidence>
<dbReference type="AlphaFoldDB" id="A0A9Q1BZF1"/>
<dbReference type="Proteomes" id="UP001152320">
    <property type="component" value="Chromosome 10"/>
</dbReference>
<keyword evidence="1" id="KW-0472">Membrane</keyword>
<feature type="transmembrane region" description="Helical" evidence="1">
    <location>
        <begin position="40"/>
        <end position="66"/>
    </location>
</feature>
<evidence type="ECO:0000313" key="3">
    <source>
        <dbReference type="EMBL" id="KAJ8035379.1"/>
    </source>
</evidence>
<evidence type="ECO:0000256" key="1">
    <source>
        <dbReference type="SAM" id="Phobius"/>
    </source>
</evidence>
<accession>A0A9Q1BZF1</accession>
<feature type="transmembrane region" description="Helical" evidence="1">
    <location>
        <begin position="113"/>
        <end position="135"/>
    </location>
</feature>
<sequence>MAMRTMLGIFQIVVAILLLGSTIAFQVTVKGYLGPYGYPGYSIVLTCITYFTLPCLFLIGLFAIFLYERDDEEIWKKLYTSGMAITEALCFASFIISILSAADCPFCWESSKVPLVMMNIAYGLLNIAHFILALITRVS</sequence>
<feature type="signal peptide" evidence="2">
    <location>
        <begin position="1"/>
        <end position="24"/>
    </location>
</feature>
<evidence type="ECO:0000313" key="4">
    <source>
        <dbReference type="Proteomes" id="UP001152320"/>
    </source>
</evidence>
<feature type="chain" id="PRO_5040218827" description="MARVEL domain-containing protein" evidence="2">
    <location>
        <begin position="25"/>
        <end position="139"/>
    </location>
</feature>
<gene>
    <name evidence="3" type="ORF">HOLleu_22592</name>
</gene>
<proteinExistence type="predicted"/>
<organism evidence="3 4">
    <name type="scientific">Holothuria leucospilota</name>
    <name type="common">Black long sea cucumber</name>
    <name type="synonym">Mertensiothuria leucospilota</name>
    <dbReference type="NCBI Taxonomy" id="206669"/>
    <lineage>
        <taxon>Eukaryota</taxon>
        <taxon>Metazoa</taxon>
        <taxon>Echinodermata</taxon>
        <taxon>Eleutherozoa</taxon>
        <taxon>Echinozoa</taxon>
        <taxon>Holothuroidea</taxon>
        <taxon>Aspidochirotacea</taxon>
        <taxon>Aspidochirotida</taxon>
        <taxon>Holothuriidae</taxon>
        <taxon>Holothuria</taxon>
    </lineage>
</organism>
<feature type="transmembrane region" description="Helical" evidence="1">
    <location>
        <begin position="78"/>
        <end position="101"/>
    </location>
</feature>